<dbReference type="CDD" id="cd07906">
    <property type="entry name" value="Adenylation_DNA_ligase_LigD_LigC"/>
    <property type="match status" value="1"/>
</dbReference>
<dbReference type="Pfam" id="PF13298">
    <property type="entry name" value="LigD_N"/>
    <property type="match status" value="1"/>
</dbReference>
<dbReference type="PANTHER" id="PTHR45674:SF4">
    <property type="entry name" value="DNA LIGASE 1"/>
    <property type="match status" value="1"/>
</dbReference>
<sequence>MSLHAYRRKRNRERTTEPWPSDAELDGSPGDPGGGLFVVQEHHARRKHYDLRLERDGVLVSWAIPKGLPLDPAVNHLAVHTEDHPLAYAEFEGEIPAGEYGGGRMRIYDTGRYECSKWSDSDVKFALHGRKLRGRWALFRTDGDTWMIHREREPLPATMLPMLAGGTGMPPGDDGWAYEMKWDGQRVLAFVDGVRARLQSRTGRDITATYPELAPLGRALAPRSAVLDGEVVVFVSGRPDFGALQHRMNSSPTEASRLMDTYPATYLIFDVLFLDGRPLVDLPFAERRDILTGLNLSGPSWLTPPTFVDAGGDAVLAASLQQGLEGVVAKRLASRYRPGTRSPDWRKIKHAKHQEVVIGGWRPGQGSRSGRIGSLLVGVQTDDGLAYAGRVGTGFDERTLDTLATRLAPLATTVNPFTNDVPREHLRDARWVRPELVAEVTYGSWTSDNRLRHATYRGLRPDVDPKQVRRAE</sequence>
<feature type="compositionally biased region" description="Basic residues" evidence="5">
    <location>
        <begin position="1"/>
        <end position="12"/>
    </location>
</feature>
<dbReference type="GO" id="GO:0005524">
    <property type="term" value="F:ATP binding"/>
    <property type="evidence" value="ECO:0007669"/>
    <property type="project" value="InterPro"/>
</dbReference>
<reference evidence="8" key="2">
    <citation type="submission" date="2018-05" db="EMBL/GenBank/DDBJ databases">
        <authorList>
            <person name="Lanie J.A."/>
            <person name="Ng W.-L."/>
            <person name="Kazmierczak K.M."/>
            <person name="Andrzejewski T.M."/>
            <person name="Davidsen T.M."/>
            <person name="Wayne K.J."/>
            <person name="Tettelin H."/>
            <person name="Glass J.I."/>
            <person name="Rusch D."/>
            <person name="Podicherti R."/>
            <person name="Tsui H.-C.T."/>
            <person name="Winkler M.E."/>
        </authorList>
    </citation>
    <scope>NUCLEOTIDE SEQUENCE</scope>
    <source>
        <strain evidence="8">ZC4RG45</strain>
    </source>
</reference>
<comment type="similarity">
    <text evidence="1">Belongs to the ATP-dependent DNA ligase family.</text>
</comment>
<evidence type="ECO:0000256" key="3">
    <source>
        <dbReference type="ARBA" id="ARBA00022598"/>
    </source>
</evidence>
<dbReference type="Gene3D" id="3.30.470.30">
    <property type="entry name" value="DNA ligase/mRNA capping enzyme"/>
    <property type="match status" value="1"/>
</dbReference>
<dbReference type="Gene3D" id="2.40.50.140">
    <property type="entry name" value="Nucleic acid-binding proteins"/>
    <property type="match status" value="1"/>
</dbReference>
<name>A0A2W4LTT3_9PSEU</name>
<dbReference type="SUPFAM" id="SSF50249">
    <property type="entry name" value="Nucleic acid-binding proteins"/>
    <property type="match status" value="1"/>
</dbReference>
<dbReference type="PANTHER" id="PTHR45674">
    <property type="entry name" value="DNA LIGASE 1/3 FAMILY MEMBER"/>
    <property type="match status" value="1"/>
</dbReference>
<evidence type="ECO:0000256" key="2">
    <source>
        <dbReference type="ARBA" id="ARBA00012727"/>
    </source>
</evidence>
<comment type="catalytic activity">
    <reaction evidence="4">
        <text>ATP + (deoxyribonucleotide)n-3'-hydroxyl + 5'-phospho-(deoxyribonucleotide)m = (deoxyribonucleotide)n+m + AMP + diphosphate.</text>
        <dbReference type="EC" id="6.5.1.1"/>
    </reaction>
</comment>
<dbReference type="AlphaFoldDB" id="A0A2W4LTT3"/>
<dbReference type="NCBIfam" id="TIGR02779">
    <property type="entry name" value="NHEJ_ligase_lig"/>
    <property type="match status" value="1"/>
</dbReference>
<keyword evidence="3 8" id="KW-0436">Ligase</keyword>
<dbReference type="GO" id="GO:0006281">
    <property type="term" value="P:DNA repair"/>
    <property type="evidence" value="ECO:0007669"/>
    <property type="project" value="InterPro"/>
</dbReference>
<dbReference type="SUPFAM" id="SSF56091">
    <property type="entry name" value="DNA ligase/mRNA capping enzyme, catalytic domain"/>
    <property type="match status" value="1"/>
</dbReference>
<evidence type="ECO:0000256" key="4">
    <source>
        <dbReference type="ARBA" id="ARBA00034003"/>
    </source>
</evidence>
<evidence type="ECO:0000256" key="1">
    <source>
        <dbReference type="ARBA" id="ARBA00007572"/>
    </source>
</evidence>
<comment type="caution">
    <text evidence="8">The sequence shown here is derived from an EMBL/GenBank/DDBJ whole genome shotgun (WGS) entry which is preliminary data.</text>
</comment>
<evidence type="ECO:0000259" key="6">
    <source>
        <dbReference type="PROSITE" id="PS50160"/>
    </source>
</evidence>
<protein>
    <recommendedName>
        <fullName evidence="2">DNA ligase (ATP)</fullName>
        <ecNumber evidence="2">6.5.1.1</ecNumber>
    </recommendedName>
</protein>
<dbReference type="EC" id="6.5.1.1" evidence="2"/>
<reference evidence="7" key="1">
    <citation type="submission" date="2018-05" db="EMBL/GenBank/DDBJ databases">
        <authorList>
            <person name="Moura L."/>
            <person name="Setubal J.C."/>
        </authorList>
    </citation>
    <scope>NUCLEOTIDE SEQUENCE</scope>
    <source>
        <strain evidence="7">ZC4RG45</strain>
    </source>
</reference>
<dbReference type="InterPro" id="IPR014144">
    <property type="entry name" value="LigD_PE_domain"/>
</dbReference>
<organism evidence="8">
    <name type="scientific">Thermocrispum agreste</name>
    <dbReference type="NCBI Taxonomy" id="37925"/>
    <lineage>
        <taxon>Bacteria</taxon>
        <taxon>Bacillati</taxon>
        <taxon>Actinomycetota</taxon>
        <taxon>Actinomycetes</taxon>
        <taxon>Pseudonocardiales</taxon>
        <taxon>Pseudonocardiaceae</taxon>
        <taxon>Thermocrispum</taxon>
    </lineage>
</organism>
<dbReference type="InterPro" id="IPR014146">
    <property type="entry name" value="LigD_ligase_dom"/>
</dbReference>
<dbReference type="Pfam" id="PF04679">
    <property type="entry name" value="DNA_ligase_A_C"/>
    <property type="match status" value="1"/>
</dbReference>
<accession>A0A2W4LTT3</accession>
<proteinExistence type="inferred from homology"/>
<dbReference type="GO" id="GO:0006310">
    <property type="term" value="P:DNA recombination"/>
    <property type="evidence" value="ECO:0007669"/>
    <property type="project" value="InterPro"/>
</dbReference>
<dbReference type="EMBL" id="QGUI02000036">
    <property type="protein sequence ID" value="MFO7191557.1"/>
    <property type="molecule type" value="Genomic_DNA"/>
</dbReference>
<dbReference type="Proteomes" id="UP000249324">
    <property type="component" value="Unassembled WGS sequence"/>
</dbReference>
<dbReference type="GO" id="GO:0003910">
    <property type="term" value="F:DNA ligase (ATP) activity"/>
    <property type="evidence" value="ECO:0007669"/>
    <property type="project" value="UniProtKB-EC"/>
</dbReference>
<reference evidence="7" key="4">
    <citation type="submission" date="2023-08" db="EMBL/GenBank/DDBJ databases">
        <authorList>
            <person name="Guima S.E.S."/>
            <person name="Martins L.F."/>
            <person name="Silva A.M."/>
            <person name="Setubal J.C."/>
        </authorList>
    </citation>
    <scope>NUCLEOTIDE SEQUENCE</scope>
    <source>
        <strain evidence="7">ZC4RG45</strain>
    </source>
</reference>
<gene>
    <name evidence="7" type="primary">ligD</name>
    <name evidence="7" type="ORF">DIU77_004885</name>
    <name evidence="8" type="ORF">DIU77_01755</name>
</gene>
<evidence type="ECO:0000256" key="5">
    <source>
        <dbReference type="SAM" id="MobiDB-lite"/>
    </source>
</evidence>
<reference evidence="7 9" key="3">
    <citation type="journal article" date="2021" name="BMC Genomics">
        <title>Genome-resolved metagenome and metatranscriptome analyses of thermophilic composting reveal key bacterial players and their metabolic interactions.</title>
        <authorList>
            <person name="Braga L.P.P."/>
            <person name="Pereira R.V."/>
            <person name="Martins L.F."/>
            <person name="Moura L.M.S."/>
            <person name="Sanchez F.B."/>
            <person name="Patane J.S.L."/>
            <person name="da Silva A.M."/>
            <person name="Setubal J.C."/>
        </authorList>
    </citation>
    <scope>NUCLEOTIDE SEQUENCE [LARGE SCALE GENOMIC DNA]</scope>
    <source>
        <strain evidence="7">ZC4RG45</strain>
    </source>
</reference>
<evidence type="ECO:0000313" key="7">
    <source>
        <dbReference type="EMBL" id="MFO7191557.1"/>
    </source>
</evidence>
<dbReference type="CDD" id="cd07971">
    <property type="entry name" value="OBF_DNA_ligase_LigD"/>
    <property type="match status" value="1"/>
</dbReference>
<dbReference type="InterPro" id="IPR012310">
    <property type="entry name" value="DNA_ligase_ATP-dep_cent"/>
</dbReference>
<evidence type="ECO:0000313" key="9">
    <source>
        <dbReference type="Proteomes" id="UP000249324"/>
    </source>
</evidence>
<dbReference type="InterPro" id="IPR012309">
    <property type="entry name" value="DNA_ligase_ATP-dep_C"/>
</dbReference>
<dbReference type="PROSITE" id="PS50160">
    <property type="entry name" value="DNA_LIGASE_A3"/>
    <property type="match status" value="1"/>
</dbReference>
<dbReference type="InterPro" id="IPR050191">
    <property type="entry name" value="ATP-dep_DNA_ligase"/>
</dbReference>
<feature type="region of interest" description="Disordered" evidence="5">
    <location>
        <begin position="1"/>
        <end position="35"/>
    </location>
</feature>
<dbReference type="STRING" id="1111738.GCA_000427905_02033"/>
<dbReference type="InterPro" id="IPR012340">
    <property type="entry name" value="NA-bd_OB-fold"/>
</dbReference>
<dbReference type="Pfam" id="PF01068">
    <property type="entry name" value="DNA_ligase_A_M"/>
    <property type="match status" value="1"/>
</dbReference>
<evidence type="ECO:0000313" key="8">
    <source>
        <dbReference type="EMBL" id="PZN01094.1"/>
    </source>
</evidence>
<dbReference type="NCBIfam" id="TIGR02777">
    <property type="entry name" value="LigD_PE_dom"/>
    <property type="match status" value="1"/>
</dbReference>
<dbReference type="EMBL" id="QGUI01000037">
    <property type="protein sequence ID" value="PZN01094.1"/>
    <property type="molecule type" value="Genomic_DNA"/>
</dbReference>
<feature type="domain" description="ATP-dependent DNA ligase family profile" evidence="6">
    <location>
        <begin position="266"/>
        <end position="381"/>
    </location>
</feature>
<dbReference type="Gene3D" id="3.30.1490.70">
    <property type="match status" value="1"/>
</dbReference>